<comment type="function">
    <text evidence="5">Transcriptional regulator of the ttuABCDE tartrate utilization operon.</text>
</comment>
<dbReference type="Gene3D" id="3.40.190.290">
    <property type="match status" value="1"/>
</dbReference>
<dbReference type="PANTHER" id="PTHR30126:SF39">
    <property type="entry name" value="HTH-TYPE TRANSCRIPTIONAL REGULATOR CYSL"/>
    <property type="match status" value="1"/>
</dbReference>
<keyword evidence="2" id="KW-0805">Transcription regulation</keyword>
<dbReference type="InterPro" id="IPR005119">
    <property type="entry name" value="LysR_subst-bd"/>
</dbReference>
<dbReference type="InterPro" id="IPR000847">
    <property type="entry name" value="LysR_HTH_N"/>
</dbReference>
<evidence type="ECO:0000256" key="1">
    <source>
        <dbReference type="ARBA" id="ARBA00009437"/>
    </source>
</evidence>
<keyword evidence="3" id="KW-0238">DNA-binding</keyword>
<keyword evidence="4" id="KW-0804">Transcription</keyword>
<sequence length="304" mass="32865">MTFEQLKIFVAVAERQHLTRAAEALGLTPSAVSSSIKTLEAYYNVELFHRVGRGIELTESGRVFLDEARSTLNRVRSAELILSEMGGLTRGEIRVFASQTIASYWLPSILMQFKQLYPGVTVTLDVGNTRTVTEAVLKGVAEIGFIEGDIDEPALSVRPVVSDKLLVVVGPLHPFSDGRQLKAEDIRSTTWVLREQGSGTRSAFEAALKAMGMSLADLNVTLELPSNEAVVAAARAGGAAAVVSASVAALMLRQGLLTRVGIDLPARQFALLMHKERHPSRASMELERLSREFAGSYKAGLTGL</sequence>
<evidence type="ECO:0000259" key="8">
    <source>
        <dbReference type="PROSITE" id="PS50931"/>
    </source>
</evidence>
<dbReference type="InterPro" id="IPR036390">
    <property type="entry name" value="WH_DNA-bd_sf"/>
</dbReference>
<dbReference type="Pfam" id="PF00126">
    <property type="entry name" value="HTH_1"/>
    <property type="match status" value="1"/>
</dbReference>
<dbReference type="Pfam" id="PF03466">
    <property type="entry name" value="LysR_substrate"/>
    <property type="match status" value="1"/>
</dbReference>
<dbReference type="GO" id="GO:0003700">
    <property type="term" value="F:DNA-binding transcription factor activity"/>
    <property type="evidence" value="ECO:0007669"/>
    <property type="project" value="InterPro"/>
</dbReference>
<dbReference type="Proteomes" id="UP000244335">
    <property type="component" value="Unassembled WGS sequence"/>
</dbReference>
<dbReference type="EMBL" id="QDFR01000003">
    <property type="protein sequence ID" value="PVE54185.1"/>
    <property type="molecule type" value="Genomic_DNA"/>
</dbReference>
<dbReference type="SUPFAM" id="SSF53850">
    <property type="entry name" value="Periplasmic binding protein-like II"/>
    <property type="match status" value="1"/>
</dbReference>
<feature type="domain" description="HTH lysR-type" evidence="8">
    <location>
        <begin position="1"/>
        <end position="58"/>
    </location>
</feature>
<dbReference type="InterPro" id="IPR036388">
    <property type="entry name" value="WH-like_DNA-bd_sf"/>
</dbReference>
<evidence type="ECO:0000313" key="9">
    <source>
        <dbReference type="EMBL" id="PVE54185.1"/>
    </source>
</evidence>
<evidence type="ECO:0000256" key="7">
    <source>
        <dbReference type="ARBA" id="ARBA00083243"/>
    </source>
</evidence>
<reference evidence="9 10" key="1">
    <citation type="submission" date="2018-04" db="EMBL/GenBank/DDBJ databases">
        <authorList>
            <person name="Hagen T."/>
        </authorList>
    </citation>
    <scope>NUCLEOTIDE SEQUENCE [LARGE SCALE GENOMIC DNA]</scope>
    <source>
        <strain evidence="9 10">TPD7009</strain>
    </source>
</reference>
<comment type="similarity">
    <text evidence="1">Belongs to the LysR transcriptional regulatory family.</text>
</comment>
<gene>
    <name evidence="9" type="ORF">DC430_13240</name>
</gene>
<comment type="caution">
    <text evidence="9">The sequence shown here is derived from an EMBL/GenBank/DDBJ whole genome shotgun (WGS) entry which is preliminary data.</text>
</comment>
<evidence type="ECO:0000256" key="5">
    <source>
        <dbReference type="ARBA" id="ARBA00054626"/>
    </source>
</evidence>
<evidence type="ECO:0000313" key="10">
    <source>
        <dbReference type="Proteomes" id="UP000244335"/>
    </source>
</evidence>
<dbReference type="PROSITE" id="PS50931">
    <property type="entry name" value="HTH_LYSR"/>
    <property type="match status" value="1"/>
</dbReference>
<dbReference type="AlphaFoldDB" id="A0AA92C391"/>
<dbReference type="FunFam" id="1.10.10.10:FF:000001">
    <property type="entry name" value="LysR family transcriptional regulator"/>
    <property type="match status" value="1"/>
</dbReference>
<accession>A0AA92C391</accession>
<proteinExistence type="inferred from homology"/>
<dbReference type="SUPFAM" id="SSF46785">
    <property type="entry name" value="Winged helix' DNA-binding domain"/>
    <property type="match status" value="1"/>
</dbReference>
<dbReference type="PANTHER" id="PTHR30126">
    <property type="entry name" value="HTH-TYPE TRANSCRIPTIONAL REGULATOR"/>
    <property type="match status" value="1"/>
</dbReference>
<dbReference type="PRINTS" id="PR00039">
    <property type="entry name" value="HTHLYSR"/>
</dbReference>
<evidence type="ECO:0000256" key="6">
    <source>
        <dbReference type="ARBA" id="ARBA00067332"/>
    </source>
</evidence>
<evidence type="ECO:0000256" key="3">
    <source>
        <dbReference type="ARBA" id="ARBA00023125"/>
    </source>
</evidence>
<evidence type="ECO:0000256" key="2">
    <source>
        <dbReference type="ARBA" id="ARBA00023015"/>
    </source>
</evidence>
<protein>
    <recommendedName>
        <fullName evidence="6">HTH-type transcriptional regulator TtuA</fullName>
    </recommendedName>
    <alternativeName>
        <fullName evidence="7">Tartrate utilization transcriptional regulator</fullName>
    </alternativeName>
</protein>
<dbReference type="RefSeq" id="WP_116493202.1">
    <property type="nucleotide sequence ID" value="NZ_QDFR01000003.1"/>
</dbReference>
<organism evidence="9 10">
    <name type="scientific">Rhizobium rhizogenes</name>
    <name type="common">Agrobacterium rhizogenes</name>
    <dbReference type="NCBI Taxonomy" id="359"/>
    <lineage>
        <taxon>Bacteria</taxon>
        <taxon>Pseudomonadati</taxon>
        <taxon>Pseudomonadota</taxon>
        <taxon>Alphaproteobacteria</taxon>
        <taxon>Hyphomicrobiales</taxon>
        <taxon>Rhizobiaceae</taxon>
        <taxon>Rhizobium/Agrobacterium group</taxon>
        <taxon>Rhizobium</taxon>
    </lineage>
</organism>
<evidence type="ECO:0000256" key="4">
    <source>
        <dbReference type="ARBA" id="ARBA00023163"/>
    </source>
</evidence>
<dbReference type="GO" id="GO:0000976">
    <property type="term" value="F:transcription cis-regulatory region binding"/>
    <property type="evidence" value="ECO:0007669"/>
    <property type="project" value="TreeGrafter"/>
</dbReference>
<dbReference type="Gene3D" id="1.10.10.10">
    <property type="entry name" value="Winged helix-like DNA-binding domain superfamily/Winged helix DNA-binding domain"/>
    <property type="match status" value="1"/>
</dbReference>
<name>A0AA92C391_RHIRH</name>